<proteinExistence type="predicted"/>
<evidence type="ECO:0000259" key="1">
    <source>
        <dbReference type="PROSITE" id="PS50206"/>
    </source>
</evidence>
<feature type="domain" description="Rhodanese" evidence="1">
    <location>
        <begin position="2"/>
        <end position="36"/>
    </location>
</feature>
<name>A0A381QLX9_9ZZZZ</name>
<dbReference type="CDD" id="cd00158">
    <property type="entry name" value="RHOD"/>
    <property type="match status" value="1"/>
</dbReference>
<dbReference type="Gene3D" id="3.40.250.10">
    <property type="entry name" value="Rhodanese-like domain"/>
    <property type="match status" value="1"/>
</dbReference>
<accession>A0A381QLX9</accession>
<gene>
    <name evidence="2" type="ORF">METZ01_LOCUS33209</name>
</gene>
<dbReference type="EMBL" id="UINC01001424">
    <property type="protein sequence ID" value="SUZ80355.1"/>
    <property type="molecule type" value="Genomic_DNA"/>
</dbReference>
<dbReference type="Pfam" id="PF00581">
    <property type="entry name" value="Rhodanese"/>
    <property type="match status" value="1"/>
</dbReference>
<reference evidence="2" key="1">
    <citation type="submission" date="2018-05" db="EMBL/GenBank/DDBJ databases">
        <authorList>
            <person name="Lanie J.A."/>
            <person name="Ng W.-L."/>
            <person name="Kazmierczak K.M."/>
            <person name="Andrzejewski T.M."/>
            <person name="Davidsen T.M."/>
            <person name="Wayne K.J."/>
            <person name="Tettelin H."/>
            <person name="Glass J.I."/>
            <person name="Rusch D."/>
            <person name="Podicherti R."/>
            <person name="Tsui H.-C.T."/>
            <person name="Winkler M.E."/>
        </authorList>
    </citation>
    <scope>NUCLEOTIDE SEQUENCE</scope>
</reference>
<dbReference type="PROSITE" id="PS50206">
    <property type="entry name" value="RHODANESE_3"/>
    <property type="match status" value="1"/>
</dbReference>
<dbReference type="InterPro" id="IPR036873">
    <property type="entry name" value="Rhodanese-like_dom_sf"/>
</dbReference>
<dbReference type="SUPFAM" id="SSF52821">
    <property type="entry name" value="Rhodanese/Cell cycle control phosphatase"/>
    <property type="match status" value="1"/>
</dbReference>
<sequence length="36" mass="3774">MAALGAQVLKEMGFTNVTYMDGGMRGWKAAGLPTAE</sequence>
<organism evidence="2">
    <name type="scientific">marine metagenome</name>
    <dbReference type="NCBI Taxonomy" id="408172"/>
    <lineage>
        <taxon>unclassified sequences</taxon>
        <taxon>metagenomes</taxon>
        <taxon>ecological metagenomes</taxon>
    </lineage>
</organism>
<protein>
    <recommendedName>
        <fullName evidence="1">Rhodanese domain-containing protein</fullName>
    </recommendedName>
</protein>
<dbReference type="AlphaFoldDB" id="A0A381QLX9"/>
<dbReference type="InterPro" id="IPR001763">
    <property type="entry name" value="Rhodanese-like_dom"/>
</dbReference>
<evidence type="ECO:0000313" key="2">
    <source>
        <dbReference type="EMBL" id="SUZ80355.1"/>
    </source>
</evidence>